<organism evidence="1 2">
    <name type="scientific">Lyticum sinuosum</name>
    <dbReference type="NCBI Taxonomy" id="1332059"/>
    <lineage>
        <taxon>Bacteria</taxon>
        <taxon>Pseudomonadati</taxon>
        <taxon>Pseudomonadota</taxon>
        <taxon>Alphaproteobacteria</taxon>
        <taxon>Rickettsiales</taxon>
        <taxon>Lyticum</taxon>
    </lineage>
</organism>
<evidence type="ECO:0000313" key="1">
    <source>
        <dbReference type="EMBL" id="MDZ5760996.1"/>
    </source>
</evidence>
<dbReference type="RefSeq" id="WP_322498428.1">
    <property type="nucleotide sequence ID" value="NZ_JARGYU010000001.1"/>
</dbReference>
<dbReference type="EMBL" id="JARGYU010000001">
    <property type="protein sequence ID" value="MDZ5760996.1"/>
    <property type="molecule type" value="Genomic_DNA"/>
</dbReference>
<keyword evidence="2" id="KW-1185">Reference proteome</keyword>
<gene>
    <name evidence="1" type="ORF">Lyticum_00156</name>
</gene>
<protein>
    <submittedName>
        <fullName evidence="1">Uncharacterized protein</fullName>
    </submittedName>
</protein>
<accession>A0AAE5AHG5</accession>
<dbReference type="Proteomes" id="UP001289135">
    <property type="component" value="Unassembled WGS sequence"/>
</dbReference>
<evidence type="ECO:0000313" key="2">
    <source>
        <dbReference type="Proteomes" id="UP001289135"/>
    </source>
</evidence>
<dbReference type="AlphaFoldDB" id="A0AAE5AHG5"/>
<comment type="caution">
    <text evidence="1">The sequence shown here is derived from an EMBL/GenBank/DDBJ whole genome shotgun (WGS) entry which is preliminary data.</text>
</comment>
<name>A0AAE5AHG5_9RICK</name>
<reference evidence="1" key="1">
    <citation type="submission" date="2023-02" db="EMBL/GenBank/DDBJ databases">
        <title>Host association and intracellularity evolved multiple times independently in the Rickettsiales.</title>
        <authorList>
            <person name="Castelli M."/>
            <person name="Nardi T."/>
            <person name="Gammuto L."/>
            <person name="Bellinzona G."/>
            <person name="Sabaneyeva E."/>
            <person name="Potekhin A."/>
            <person name="Serra V."/>
            <person name="Petroni G."/>
            <person name="Sassera D."/>
        </authorList>
    </citation>
    <scope>NUCLEOTIDE SEQUENCE</scope>
    <source>
        <strain evidence="1">USBL-36I1</strain>
    </source>
</reference>
<sequence>MIKNTNIPEIKNKKGIIASYKLINNKFIIKCFFEEIGLVSDIFPCHLYNIKEFNFQAPLLSDVTLIENTYHFNSPYYILEHSIVNPFGALFIQSALSLIDCCFLNNKKYNKKIWKILNYIIDNYQNYNFNSNIIEMYLIFEIILLESRGIIYNSETNQKITINNTSIEEKYDINFKSLFFETEKLIRNICTEIPFYRLLIYKIIQNYRN</sequence>
<proteinExistence type="predicted"/>